<evidence type="ECO:0000256" key="1">
    <source>
        <dbReference type="SAM" id="MobiDB-lite"/>
    </source>
</evidence>
<reference evidence="2" key="1">
    <citation type="submission" date="2018-04" db="EMBL/GenBank/DDBJ databases">
        <authorList>
            <person name="Jy Z."/>
        </authorList>
    </citation>
    <scope>NUCLEOTIDE SEQUENCE</scope>
    <source>
        <strain evidence="3">AS13</strain>
        <strain evidence="2">LA18</strain>
    </source>
</reference>
<dbReference type="Proteomes" id="UP001172788">
    <property type="component" value="Unassembled WGS sequence"/>
</dbReference>
<name>A0AAW7ML95_9BURK</name>
<dbReference type="EMBL" id="QAID01000035">
    <property type="protein sequence ID" value="MDN4578099.1"/>
    <property type="molecule type" value="Genomic_DNA"/>
</dbReference>
<gene>
    <name evidence="2" type="ORF">DBA34_09830</name>
    <name evidence="3" type="ORF">DBB29_08215</name>
</gene>
<evidence type="ECO:0000313" key="4">
    <source>
        <dbReference type="Proteomes" id="UP001172788"/>
    </source>
</evidence>
<evidence type="ECO:0000313" key="2">
    <source>
        <dbReference type="EMBL" id="MDN4573556.1"/>
    </source>
</evidence>
<dbReference type="Proteomes" id="UP001172791">
    <property type="component" value="Unassembled WGS sequence"/>
</dbReference>
<protein>
    <submittedName>
        <fullName evidence="2">Uncharacterized protein</fullName>
    </submittedName>
</protein>
<dbReference type="EMBL" id="QAIC01000037">
    <property type="protein sequence ID" value="MDN4573556.1"/>
    <property type="molecule type" value="Genomic_DNA"/>
</dbReference>
<keyword evidence="4" id="KW-1185">Reference proteome</keyword>
<feature type="region of interest" description="Disordered" evidence="1">
    <location>
        <begin position="19"/>
        <end position="40"/>
    </location>
</feature>
<proteinExistence type="predicted"/>
<comment type="caution">
    <text evidence="2">The sequence shown here is derived from an EMBL/GenBank/DDBJ whole genome shotgun (WGS) entry which is preliminary data.</text>
</comment>
<accession>A0AAW7ML95</accession>
<evidence type="ECO:0000313" key="3">
    <source>
        <dbReference type="EMBL" id="MDN4578099.1"/>
    </source>
</evidence>
<dbReference type="AlphaFoldDB" id="A0AAW7ML95"/>
<evidence type="ECO:0000313" key="5">
    <source>
        <dbReference type="Proteomes" id="UP001172791"/>
    </source>
</evidence>
<organism evidence="2 5">
    <name type="scientific">Pandoraea cepalis</name>
    <dbReference type="NCBI Taxonomy" id="2508294"/>
    <lineage>
        <taxon>Bacteria</taxon>
        <taxon>Pseudomonadati</taxon>
        <taxon>Pseudomonadota</taxon>
        <taxon>Betaproteobacteria</taxon>
        <taxon>Burkholderiales</taxon>
        <taxon>Burkholderiaceae</taxon>
        <taxon>Pandoraea</taxon>
    </lineage>
</organism>
<sequence length="60" mass="6475">MSSLDNGFTLECRPASHPLEFRTATPRSATPVRTADANGASHEGIEKICMVTPTNANFVR</sequence>